<dbReference type="InterPro" id="IPR023214">
    <property type="entry name" value="HAD_sf"/>
</dbReference>
<reference evidence="6" key="1">
    <citation type="submission" date="2017-01" db="EMBL/GenBank/DDBJ databases">
        <authorList>
            <person name="Varghese N."/>
            <person name="Submissions S."/>
        </authorList>
    </citation>
    <scope>NUCLEOTIDE SEQUENCE [LARGE SCALE GENOMIC DNA]</scope>
    <source>
        <strain evidence="6">DSM 18714</strain>
    </source>
</reference>
<accession>A0A1N7KW29</accession>
<organism evidence="5 6">
    <name type="scientific">Phaeovulum vinaykumarii</name>
    <dbReference type="NCBI Taxonomy" id="407234"/>
    <lineage>
        <taxon>Bacteria</taxon>
        <taxon>Pseudomonadati</taxon>
        <taxon>Pseudomonadota</taxon>
        <taxon>Alphaproteobacteria</taxon>
        <taxon>Rhodobacterales</taxon>
        <taxon>Paracoccaceae</taxon>
        <taxon>Phaeovulum</taxon>
    </lineage>
</organism>
<dbReference type="PANTHER" id="PTHR43434">
    <property type="entry name" value="PHOSPHOGLYCOLATE PHOSPHATASE"/>
    <property type="match status" value="1"/>
</dbReference>
<evidence type="ECO:0000313" key="6">
    <source>
        <dbReference type="Proteomes" id="UP000186098"/>
    </source>
</evidence>
<keyword evidence="6" id="KW-1185">Reference proteome</keyword>
<comment type="catalytic activity">
    <reaction evidence="1">
        <text>2-phosphoglycolate + H2O = glycolate + phosphate</text>
        <dbReference type="Rhea" id="RHEA:14369"/>
        <dbReference type="ChEBI" id="CHEBI:15377"/>
        <dbReference type="ChEBI" id="CHEBI:29805"/>
        <dbReference type="ChEBI" id="CHEBI:43474"/>
        <dbReference type="ChEBI" id="CHEBI:58033"/>
        <dbReference type="EC" id="3.1.3.18"/>
    </reaction>
</comment>
<evidence type="ECO:0000256" key="1">
    <source>
        <dbReference type="ARBA" id="ARBA00000830"/>
    </source>
</evidence>
<dbReference type="PANTHER" id="PTHR43434:SF1">
    <property type="entry name" value="PHOSPHOGLYCOLATE PHOSPHATASE"/>
    <property type="match status" value="1"/>
</dbReference>
<dbReference type="RefSeq" id="WP_076363935.1">
    <property type="nucleotide sequence ID" value="NZ_FTOM01000002.1"/>
</dbReference>
<evidence type="ECO:0000313" key="5">
    <source>
        <dbReference type="EMBL" id="SIS65842.1"/>
    </source>
</evidence>
<dbReference type="InterPro" id="IPR050155">
    <property type="entry name" value="HAD-like_hydrolase_sf"/>
</dbReference>
<dbReference type="AlphaFoldDB" id="A0A1N7KW29"/>
<evidence type="ECO:0000256" key="2">
    <source>
        <dbReference type="ARBA" id="ARBA00004818"/>
    </source>
</evidence>
<dbReference type="Gene3D" id="3.40.50.1000">
    <property type="entry name" value="HAD superfamily/HAD-like"/>
    <property type="match status" value="1"/>
</dbReference>
<name>A0A1N7KW29_9RHOB</name>
<comment type="similarity">
    <text evidence="3">Belongs to the HAD-like hydrolase superfamily. CbbY/CbbZ/Gph/YieH family.</text>
</comment>
<evidence type="ECO:0000256" key="3">
    <source>
        <dbReference type="ARBA" id="ARBA00006171"/>
    </source>
</evidence>
<dbReference type="Pfam" id="PF00702">
    <property type="entry name" value="Hydrolase"/>
    <property type="match status" value="1"/>
</dbReference>
<sequence>MTGAIKALIFDKDGTLFDFEATWCAWSRGLLLDLAEGDAAHAARMGAAVGYVFDPAGGPGRFERTSPVIAGTADGVARLLLPHLPGMDAAGLIARMNARASAAPQAEVVPLGPLLARLRGRGLRLGVATNDSEAPARAHLRAVGAETAFDFIAGADSGYGGKPEAGQLLAFADRFDLDPAQVAMVGDSLHDLAAAQAAGMRGVGVLSGFATAGDLAPHAHAVLPHIGALEVWLDAGAPAGVAP</sequence>
<dbReference type="Proteomes" id="UP000186098">
    <property type="component" value="Unassembled WGS sequence"/>
</dbReference>
<dbReference type="Gene3D" id="1.10.150.240">
    <property type="entry name" value="Putative phosphatase, domain 2"/>
    <property type="match status" value="1"/>
</dbReference>
<dbReference type="EMBL" id="FTOM01000002">
    <property type="protein sequence ID" value="SIS65842.1"/>
    <property type="molecule type" value="Genomic_DNA"/>
</dbReference>
<dbReference type="STRING" id="407234.SAMN05421795_102235"/>
<dbReference type="EC" id="3.1.3.18" evidence="4"/>
<comment type="pathway">
    <text evidence="2">Organic acid metabolism; glycolate biosynthesis; glycolate from 2-phosphoglycolate: step 1/1.</text>
</comment>
<dbReference type="SFLD" id="SFLDG01129">
    <property type="entry name" value="C1.5:_HAD__Beta-PGM__Phosphata"/>
    <property type="match status" value="1"/>
</dbReference>
<proteinExistence type="inferred from homology"/>
<dbReference type="InterPro" id="IPR023198">
    <property type="entry name" value="PGP-like_dom2"/>
</dbReference>
<dbReference type="GO" id="GO:0006281">
    <property type="term" value="P:DNA repair"/>
    <property type="evidence" value="ECO:0007669"/>
    <property type="project" value="TreeGrafter"/>
</dbReference>
<dbReference type="InterPro" id="IPR006439">
    <property type="entry name" value="HAD-SF_hydro_IA"/>
</dbReference>
<dbReference type="NCBIfam" id="TIGR01549">
    <property type="entry name" value="HAD-SF-IA-v1"/>
    <property type="match status" value="1"/>
</dbReference>
<dbReference type="OrthoDB" id="9797743at2"/>
<protein>
    <recommendedName>
        <fullName evidence="4">phosphoglycolate phosphatase</fullName>
        <ecNumber evidence="4">3.1.3.18</ecNumber>
    </recommendedName>
</protein>
<dbReference type="CDD" id="cd01427">
    <property type="entry name" value="HAD_like"/>
    <property type="match status" value="1"/>
</dbReference>
<dbReference type="InterPro" id="IPR036412">
    <property type="entry name" value="HAD-like_sf"/>
</dbReference>
<dbReference type="GO" id="GO:0005829">
    <property type="term" value="C:cytosol"/>
    <property type="evidence" value="ECO:0007669"/>
    <property type="project" value="TreeGrafter"/>
</dbReference>
<gene>
    <name evidence="5" type="ORF">SAMN05421795_102235</name>
</gene>
<dbReference type="PRINTS" id="PR00413">
    <property type="entry name" value="HADHALOGNASE"/>
</dbReference>
<dbReference type="SFLD" id="SFLDS00003">
    <property type="entry name" value="Haloacid_Dehalogenase"/>
    <property type="match status" value="1"/>
</dbReference>
<evidence type="ECO:0000256" key="4">
    <source>
        <dbReference type="ARBA" id="ARBA00013078"/>
    </source>
</evidence>
<dbReference type="SUPFAM" id="SSF56784">
    <property type="entry name" value="HAD-like"/>
    <property type="match status" value="1"/>
</dbReference>
<dbReference type="GO" id="GO:0008967">
    <property type="term" value="F:phosphoglycolate phosphatase activity"/>
    <property type="evidence" value="ECO:0007669"/>
    <property type="project" value="UniProtKB-EC"/>
</dbReference>